<dbReference type="InterPro" id="IPR036890">
    <property type="entry name" value="HATPase_C_sf"/>
</dbReference>
<dbReference type="SUPFAM" id="SSF55874">
    <property type="entry name" value="ATPase domain of HSP90 chaperone/DNA topoisomerase II/histidine kinase"/>
    <property type="match status" value="1"/>
</dbReference>
<feature type="domain" description="Response regulatory" evidence="12">
    <location>
        <begin position="803"/>
        <end position="916"/>
    </location>
</feature>
<feature type="domain" description="Histidine kinase" evidence="11">
    <location>
        <begin position="534"/>
        <end position="753"/>
    </location>
</feature>
<feature type="domain" description="HAMP" evidence="13">
    <location>
        <begin position="220"/>
        <end position="272"/>
    </location>
</feature>
<dbReference type="InterPro" id="IPR001789">
    <property type="entry name" value="Sig_transdc_resp-reg_receiver"/>
</dbReference>
<dbReference type="CDD" id="cd19410">
    <property type="entry name" value="HK9-like_sensor"/>
    <property type="match status" value="1"/>
</dbReference>
<comment type="subcellular location">
    <subcellularLocation>
        <location evidence="2">Membrane</location>
    </subcellularLocation>
</comment>
<dbReference type="RefSeq" id="WP_089900136.1">
    <property type="nucleotide sequence ID" value="NZ_FOJG01000002.1"/>
</dbReference>
<evidence type="ECO:0000259" key="13">
    <source>
        <dbReference type="PROSITE" id="PS50885"/>
    </source>
</evidence>
<feature type="coiled-coil region" evidence="9">
    <location>
        <begin position="434"/>
        <end position="506"/>
    </location>
</feature>
<dbReference type="PANTHER" id="PTHR45339:SF1">
    <property type="entry name" value="HYBRID SIGNAL TRANSDUCTION HISTIDINE KINASE J"/>
    <property type="match status" value="1"/>
</dbReference>
<dbReference type="OrthoDB" id="9811889at2"/>
<dbReference type="CDD" id="cd06225">
    <property type="entry name" value="HAMP"/>
    <property type="match status" value="1"/>
</dbReference>
<dbReference type="Gene3D" id="3.30.450.40">
    <property type="match status" value="1"/>
</dbReference>
<keyword evidence="7" id="KW-0902">Two-component regulatory system</keyword>
<keyword evidence="6 14" id="KW-0418">Kinase</keyword>
<evidence type="ECO:0000256" key="2">
    <source>
        <dbReference type="ARBA" id="ARBA00004370"/>
    </source>
</evidence>
<dbReference type="InterPro" id="IPR029016">
    <property type="entry name" value="GAF-like_dom_sf"/>
</dbReference>
<dbReference type="SMART" id="SM00448">
    <property type="entry name" value="REC"/>
    <property type="match status" value="3"/>
</dbReference>
<reference evidence="15" key="1">
    <citation type="submission" date="2016-10" db="EMBL/GenBank/DDBJ databases">
        <authorList>
            <person name="Varghese N."/>
            <person name="Submissions S."/>
        </authorList>
    </citation>
    <scope>NUCLEOTIDE SEQUENCE [LARGE SCALE GENOMIC DNA]</scope>
    <source>
        <strain evidence="15">DSM 3695</strain>
    </source>
</reference>
<gene>
    <name evidence="14" type="ORF">SAMN04488122_5312</name>
</gene>
<accession>A0A1I0S9W9</accession>
<dbReference type="InterPro" id="IPR007891">
    <property type="entry name" value="CHASE3"/>
</dbReference>
<evidence type="ECO:0000256" key="8">
    <source>
        <dbReference type="PROSITE-ProRule" id="PRU00169"/>
    </source>
</evidence>
<feature type="transmembrane region" description="Helical" evidence="10">
    <location>
        <begin position="175"/>
        <end position="199"/>
    </location>
</feature>
<dbReference type="EMBL" id="FOJG01000002">
    <property type="protein sequence ID" value="SEW53043.1"/>
    <property type="molecule type" value="Genomic_DNA"/>
</dbReference>
<dbReference type="Pfam" id="PF00072">
    <property type="entry name" value="Response_reg"/>
    <property type="match status" value="3"/>
</dbReference>
<dbReference type="STRING" id="29529.SAMN04488122_5312"/>
<evidence type="ECO:0000313" key="15">
    <source>
        <dbReference type="Proteomes" id="UP000199310"/>
    </source>
</evidence>
<dbReference type="InterPro" id="IPR036097">
    <property type="entry name" value="HisK_dim/P_sf"/>
</dbReference>
<feature type="transmembrane region" description="Helical" evidence="10">
    <location>
        <begin position="12"/>
        <end position="31"/>
    </location>
</feature>
<organism evidence="14 15">
    <name type="scientific">Chitinophaga arvensicola</name>
    <dbReference type="NCBI Taxonomy" id="29529"/>
    <lineage>
        <taxon>Bacteria</taxon>
        <taxon>Pseudomonadati</taxon>
        <taxon>Bacteroidota</taxon>
        <taxon>Chitinophagia</taxon>
        <taxon>Chitinophagales</taxon>
        <taxon>Chitinophagaceae</taxon>
        <taxon>Chitinophaga</taxon>
    </lineage>
</organism>
<name>A0A1I0S9W9_9BACT</name>
<dbReference type="SMART" id="SM00304">
    <property type="entry name" value="HAMP"/>
    <property type="match status" value="1"/>
</dbReference>
<dbReference type="Gene3D" id="6.10.340.10">
    <property type="match status" value="1"/>
</dbReference>
<keyword evidence="10" id="KW-1133">Transmembrane helix</keyword>
<evidence type="ECO:0000256" key="10">
    <source>
        <dbReference type="SAM" id="Phobius"/>
    </source>
</evidence>
<evidence type="ECO:0000256" key="4">
    <source>
        <dbReference type="ARBA" id="ARBA00022553"/>
    </source>
</evidence>
<dbReference type="InterPro" id="IPR003660">
    <property type="entry name" value="HAMP_dom"/>
</dbReference>
<keyword evidence="9" id="KW-0175">Coiled coil</keyword>
<evidence type="ECO:0000259" key="12">
    <source>
        <dbReference type="PROSITE" id="PS50110"/>
    </source>
</evidence>
<proteinExistence type="predicted"/>
<feature type="domain" description="Response regulatory" evidence="12">
    <location>
        <begin position="925"/>
        <end position="1041"/>
    </location>
</feature>
<dbReference type="Pfam" id="PF00672">
    <property type="entry name" value="HAMP"/>
    <property type="match status" value="1"/>
</dbReference>
<dbReference type="Pfam" id="PF13185">
    <property type="entry name" value="GAF_2"/>
    <property type="match status" value="1"/>
</dbReference>
<dbReference type="PROSITE" id="PS50109">
    <property type="entry name" value="HIS_KIN"/>
    <property type="match status" value="1"/>
</dbReference>
<dbReference type="SUPFAM" id="SSF55781">
    <property type="entry name" value="GAF domain-like"/>
    <property type="match status" value="1"/>
</dbReference>
<dbReference type="SUPFAM" id="SSF47384">
    <property type="entry name" value="Homodimeric domain of signal transducing histidine kinase"/>
    <property type="match status" value="1"/>
</dbReference>
<dbReference type="SUPFAM" id="SSF158472">
    <property type="entry name" value="HAMP domain-like"/>
    <property type="match status" value="1"/>
</dbReference>
<evidence type="ECO:0000256" key="7">
    <source>
        <dbReference type="ARBA" id="ARBA00023012"/>
    </source>
</evidence>
<evidence type="ECO:0000256" key="6">
    <source>
        <dbReference type="ARBA" id="ARBA00022777"/>
    </source>
</evidence>
<comment type="catalytic activity">
    <reaction evidence="1">
        <text>ATP + protein L-histidine = ADP + protein N-phospho-L-histidine.</text>
        <dbReference type="EC" id="2.7.13.3"/>
    </reaction>
</comment>
<dbReference type="Gene3D" id="1.10.287.130">
    <property type="match status" value="1"/>
</dbReference>
<dbReference type="PROSITE" id="PS50885">
    <property type="entry name" value="HAMP"/>
    <property type="match status" value="1"/>
</dbReference>
<dbReference type="Proteomes" id="UP000199310">
    <property type="component" value="Unassembled WGS sequence"/>
</dbReference>
<evidence type="ECO:0000256" key="1">
    <source>
        <dbReference type="ARBA" id="ARBA00000085"/>
    </source>
</evidence>
<evidence type="ECO:0000259" key="11">
    <source>
        <dbReference type="PROSITE" id="PS50109"/>
    </source>
</evidence>
<dbReference type="FunFam" id="3.30.565.10:FF:000010">
    <property type="entry name" value="Sensor histidine kinase RcsC"/>
    <property type="match status" value="1"/>
</dbReference>
<dbReference type="InterPro" id="IPR003018">
    <property type="entry name" value="GAF"/>
</dbReference>
<dbReference type="CDD" id="cd16922">
    <property type="entry name" value="HATPase_EvgS-ArcB-TorS-like"/>
    <property type="match status" value="1"/>
</dbReference>
<protein>
    <recommendedName>
        <fullName evidence="3">histidine kinase</fullName>
        <ecNumber evidence="3">2.7.13.3</ecNumber>
    </recommendedName>
</protein>
<dbReference type="EC" id="2.7.13.3" evidence="3"/>
<dbReference type="GO" id="GO:0016020">
    <property type="term" value="C:membrane"/>
    <property type="evidence" value="ECO:0007669"/>
    <property type="project" value="UniProtKB-SubCell"/>
</dbReference>
<evidence type="ECO:0000256" key="9">
    <source>
        <dbReference type="SAM" id="Coils"/>
    </source>
</evidence>
<dbReference type="Gene3D" id="3.30.565.10">
    <property type="entry name" value="Histidine kinase-like ATPase, C-terminal domain"/>
    <property type="match status" value="1"/>
</dbReference>
<feature type="modified residue" description="4-aspartylphosphate" evidence="8">
    <location>
        <position position="852"/>
    </location>
</feature>
<dbReference type="PROSITE" id="PS50110">
    <property type="entry name" value="RESPONSE_REGULATORY"/>
    <property type="match status" value="3"/>
</dbReference>
<evidence type="ECO:0000256" key="5">
    <source>
        <dbReference type="ARBA" id="ARBA00022679"/>
    </source>
</evidence>
<dbReference type="InterPro" id="IPR003594">
    <property type="entry name" value="HATPase_dom"/>
</dbReference>
<dbReference type="PANTHER" id="PTHR45339">
    <property type="entry name" value="HYBRID SIGNAL TRANSDUCTION HISTIDINE KINASE J"/>
    <property type="match status" value="1"/>
</dbReference>
<dbReference type="SMART" id="SM00388">
    <property type="entry name" value="HisKA"/>
    <property type="match status" value="1"/>
</dbReference>
<keyword evidence="5" id="KW-0808">Transferase</keyword>
<dbReference type="Pfam" id="PF00512">
    <property type="entry name" value="HisKA"/>
    <property type="match status" value="1"/>
</dbReference>
<dbReference type="CDD" id="cd00082">
    <property type="entry name" value="HisKA"/>
    <property type="match status" value="1"/>
</dbReference>
<keyword evidence="4 8" id="KW-0597">Phosphoprotein</keyword>
<sequence length="1190" mass="132718">MNHSFKRNLLVSYGTSLFLLIVSSIASFISIRNLLDSQQWVNHTNTVITKLENVMSVMKDGETGERGFLLTGEAEFLEPYSGTAEKINRLLEEIRELTIDNPAQTQTVEQLREASNKRLADFQHMIDQKKAGVAASSEILRQGKVKMDECRRLVQQMQNREQALLVSRTGTVSQFASYTSILILLASLLAILVTIVSFVRVNSDFNKRVQLQLELQQKDEETTQRLNIIQQIADRISSGNYQTRVGDEGKDVLGALSGSLNKMAESLEYSFTSLSEKEWLQAGIAALNEKMIGEKALTKLTYQVIEYLAAYTDAQVGAFYLLEGENTLSLSASIGLNTKDARSEILLGEGLAGQSGLSGAPIQLRDIADAEMLIDYSGGSIKPHSIIALPVFHERMLKGVIEIASLKPFSNIAIEFLKAAMFNTGIAVNSAQDHQRLQVLLEETQAQSEELQSQHNELESINAELEAQSQRLQASEEELRVQQEELQEANQELEGRSRLLQESNELILERNFEIQHKAEELALSTKYKSEFLANMSHELRTPLNSILLLSRLLAENHPANLEKEQIEYAEVIQSSGNGLLTLIDEILDLSKIESGKMELEYGYVALDEISDEMTSLFEPIAHDKGITFTVEASEDLPKMIETDHLRLQQVLRNLISNALKFTAAGSVVLQIKKDLPGISFAVKDTGIGIPQNKQHTVFEAFQQADGSTRRKYGGTGLGLSISRELARLLGGDIYLESEENKGSTFTLKIPLHKETALPETTVVASADTPAYKPTPPREQRYIAEHIPAAIPDDRNEIGPGDKVILIVEDDTPFARSLLEYTRRSGFKGIVAVRGDEGVELAKQYRPLGILLDIELPVKSGWEVMEELKTNASTRAIPVHIMSSHEVKHRSLSRGAVDFINKPLAVEKLGEVFQKIEMALSKHPKKVLIVEENQKHAQGLAYFLESFNISTEIRNNIGEGLKALNRTEVDCVILDMGIPTQGSYDVLEEVKKTPGYENLPIIIFTGKNLSHVEEFRIKQYADSIVIKTAHSYQRILDEVSLFLHLVEENKKDPGTYQYKKLNELSEILKGKTVLVADDDVRNIFSLTKSLESYGLKVLSAIDGKEALTQLQEGPKVDLVLMDMMMPEMDGYESTARIRQIPAYKNLPVIAVTAKAMTGDREKCINAGASDYITKPVDVDQLISLLRVWLYD</sequence>
<dbReference type="CDD" id="cd17546">
    <property type="entry name" value="REC_hyHK_CKI1_RcsC-like"/>
    <property type="match status" value="1"/>
</dbReference>
<dbReference type="SMART" id="SM00387">
    <property type="entry name" value="HATPase_c"/>
    <property type="match status" value="1"/>
</dbReference>
<dbReference type="PRINTS" id="PR00344">
    <property type="entry name" value="BCTRLSENSOR"/>
</dbReference>
<keyword evidence="10" id="KW-0472">Membrane</keyword>
<dbReference type="GO" id="GO:0000155">
    <property type="term" value="F:phosphorelay sensor kinase activity"/>
    <property type="evidence" value="ECO:0007669"/>
    <property type="project" value="InterPro"/>
</dbReference>
<dbReference type="Pfam" id="PF05227">
    <property type="entry name" value="CHASE3"/>
    <property type="match status" value="1"/>
</dbReference>
<keyword evidence="15" id="KW-1185">Reference proteome</keyword>
<dbReference type="Pfam" id="PF02518">
    <property type="entry name" value="HATPase_c"/>
    <property type="match status" value="1"/>
</dbReference>
<feature type="modified residue" description="4-aspartylphosphate" evidence="8">
    <location>
        <position position="1121"/>
    </location>
</feature>
<dbReference type="InterPro" id="IPR005467">
    <property type="entry name" value="His_kinase_dom"/>
</dbReference>
<dbReference type="Gene3D" id="3.40.50.2300">
    <property type="match status" value="3"/>
</dbReference>
<feature type="domain" description="Response regulatory" evidence="12">
    <location>
        <begin position="1071"/>
        <end position="1188"/>
    </location>
</feature>
<dbReference type="InterPro" id="IPR003661">
    <property type="entry name" value="HisK_dim/P_dom"/>
</dbReference>
<dbReference type="AlphaFoldDB" id="A0A1I0S9W9"/>
<keyword evidence="10" id="KW-0812">Transmembrane</keyword>
<dbReference type="InterPro" id="IPR011006">
    <property type="entry name" value="CheY-like_superfamily"/>
</dbReference>
<evidence type="ECO:0000256" key="3">
    <source>
        <dbReference type="ARBA" id="ARBA00012438"/>
    </source>
</evidence>
<feature type="modified residue" description="4-aspartylphosphate" evidence="8">
    <location>
        <position position="974"/>
    </location>
</feature>
<evidence type="ECO:0000313" key="14">
    <source>
        <dbReference type="EMBL" id="SEW53043.1"/>
    </source>
</evidence>
<dbReference type="SUPFAM" id="SSF52172">
    <property type="entry name" value="CheY-like"/>
    <property type="match status" value="3"/>
</dbReference>
<dbReference type="InterPro" id="IPR004358">
    <property type="entry name" value="Sig_transdc_His_kin-like_C"/>
</dbReference>